<accession>A0A8E2ELR9</accession>
<dbReference type="SUPFAM" id="SSF46689">
    <property type="entry name" value="Homeodomain-like"/>
    <property type="match status" value="1"/>
</dbReference>
<feature type="compositionally biased region" description="Low complexity" evidence="1">
    <location>
        <begin position="27"/>
        <end position="36"/>
    </location>
</feature>
<reference evidence="4 5" key="1">
    <citation type="journal article" date="2016" name="Nat. Commun.">
        <title>Ectomycorrhizal ecology is imprinted in the genome of the dominant symbiotic fungus Cenococcum geophilum.</title>
        <authorList>
            <consortium name="DOE Joint Genome Institute"/>
            <person name="Peter M."/>
            <person name="Kohler A."/>
            <person name="Ohm R.A."/>
            <person name="Kuo A."/>
            <person name="Krutzmann J."/>
            <person name="Morin E."/>
            <person name="Arend M."/>
            <person name="Barry K.W."/>
            <person name="Binder M."/>
            <person name="Choi C."/>
            <person name="Clum A."/>
            <person name="Copeland A."/>
            <person name="Grisel N."/>
            <person name="Haridas S."/>
            <person name="Kipfer T."/>
            <person name="LaButti K."/>
            <person name="Lindquist E."/>
            <person name="Lipzen A."/>
            <person name="Maire R."/>
            <person name="Meier B."/>
            <person name="Mihaltcheva S."/>
            <person name="Molinier V."/>
            <person name="Murat C."/>
            <person name="Poggeler S."/>
            <person name="Quandt C.A."/>
            <person name="Sperisen C."/>
            <person name="Tritt A."/>
            <person name="Tisserant E."/>
            <person name="Crous P.W."/>
            <person name="Henrissat B."/>
            <person name="Nehls U."/>
            <person name="Egli S."/>
            <person name="Spatafora J.W."/>
            <person name="Grigoriev I.V."/>
            <person name="Martin F.M."/>
        </authorList>
    </citation>
    <scope>NUCLEOTIDE SEQUENCE [LARGE SCALE GENOMIC DNA]</scope>
    <source>
        <strain evidence="4 5">CBS 459.81</strain>
    </source>
</reference>
<feature type="compositionally biased region" description="Basic and acidic residues" evidence="1">
    <location>
        <begin position="574"/>
        <end position="585"/>
    </location>
</feature>
<evidence type="ECO:0000259" key="3">
    <source>
        <dbReference type="PROSITE" id="PS51294"/>
    </source>
</evidence>
<dbReference type="PROSITE" id="PS51294">
    <property type="entry name" value="HTH_MYB"/>
    <property type="match status" value="1"/>
</dbReference>
<evidence type="ECO:0008006" key="6">
    <source>
        <dbReference type="Google" id="ProtNLM"/>
    </source>
</evidence>
<dbReference type="InterPro" id="IPR017930">
    <property type="entry name" value="Myb_dom"/>
</dbReference>
<proteinExistence type="predicted"/>
<evidence type="ECO:0000313" key="4">
    <source>
        <dbReference type="EMBL" id="OCK86289.1"/>
    </source>
</evidence>
<protein>
    <recommendedName>
        <fullName evidence="6">Myb-like domain-containing protein</fullName>
    </recommendedName>
</protein>
<feature type="compositionally biased region" description="Polar residues" evidence="1">
    <location>
        <begin position="71"/>
        <end position="80"/>
    </location>
</feature>
<dbReference type="InterPro" id="IPR001005">
    <property type="entry name" value="SANT/Myb"/>
</dbReference>
<dbReference type="Proteomes" id="UP000250266">
    <property type="component" value="Unassembled WGS sequence"/>
</dbReference>
<feature type="compositionally biased region" description="Acidic residues" evidence="1">
    <location>
        <begin position="631"/>
        <end position="640"/>
    </location>
</feature>
<feature type="domain" description="HTH myb-type" evidence="3">
    <location>
        <begin position="720"/>
        <end position="778"/>
    </location>
</feature>
<feature type="region of interest" description="Disordered" evidence="1">
    <location>
        <begin position="688"/>
        <end position="707"/>
    </location>
</feature>
<organism evidence="4 5">
    <name type="scientific">Lepidopterella palustris CBS 459.81</name>
    <dbReference type="NCBI Taxonomy" id="1314670"/>
    <lineage>
        <taxon>Eukaryota</taxon>
        <taxon>Fungi</taxon>
        <taxon>Dikarya</taxon>
        <taxon>Ascomycota</taxon>
        <taxon>Pezizomycotina</taxon>
        <taxon>Dothideomycetes</taxon>
        <taxon>Pleosporomycetidae</taxon>
        <taxon>Mytilinidiales</taxon>
        <taxon>Argynnaceae</taxon>
        <taxon>Lepidopterella</taxon>
    </lineage>
</organism>
<dbReference type="PROSITE" id="PS50090">
    <property type="entry name" value="MYB_LIKE"/>
    <property type="match status" value="1"/>
</dbReference>
<dbReference type="EMBL" id="KV744807">
    <property type="protein sequence ID" value="OCK86289.1"/>
    <property type="molecule type" value="Genomic_DNA"/>
</dbReference>
<feature type="compositionally biased region" description="Acidic residues" evidence="1">
    <location>
        <begin position="543"/>
        <end position="554"/>
    </location>
</feature>
<feature type="compositionally biased region" description="Basic residues" evidence="1">
    <location>
        <begin position="477"/>
        <end position="486"/>
    </location>
</feature>
<evidence type="ECO:0000256" key="1">
    <source>
        <dbReference type="SAM" id="MobiDB-lite"/>
    </source>
</evidence>
<keyword evidence="5" id="KW-1185">Reference proteome</keyword>
<evidence type="ECO:0000259" key="2">
    <source>
        <dbReference type="PROSITE" id="PS50090"/>
    </source>
</evidence>
<sequence length="809" mass="91164">MADRRGVRSSARRTTPQPPQSSARNITPSTTRNSPRATRRATRSQSREVEASIVAPPPAKATRRGARRTSVESVESTDGGRSTRGIRRNARKSPIGDLTTVEEDNGRQQTDAQVSAEDSPGTPPPEETVIQPHRSPGALSNISGTTAFSSLSTAEAKDLDPDMIIESLEELYQNAEKFLHLVAPGQARQRDLQNIVKDLRIPESKTSTRFKFLDDIFNKYLELYRSNDHQYIREQVVLRTLFGANRNPEALPGKIAQVLHKANLVVLARQIITSEREQESTWKAIRELDSNFSTWFLSSFSDLNTQPANFAPASSAQLKDTFNLALEIRTQLAILLLLRAQEKPDYDPMSELSQVFFMPAGRGSQSSDDLTNLRVRGWNVTGLGGDTTELHQPFRDDVIRRVKDITLFFTQDKQGDNLDALGAKYSWDAFIIQVLTWVRLRNSEIDRSIKDGGGIGVLLESLKTVSRSPVQPNRESKYRRSSKGPKKSFDPAAITVIRSKLKKSRLQEQQNQATEGNHDFQEDDWQPAPNDDDAAMDNRLEDVNEESMPEEDGPNEDRNAGAPSSSAMLVKIFRRQEKNDKENNRGKIFQPQQNRQKVQFGDGFESSQITQNTSRKQISLGRSNKRKAVEDDSSEEDGFEQDDRQVHQRRGRASPAKRPRSQTLMEPPQSHQPRRMAMIRGFDPIAIDSSSEDEDEEPAPSAGDRYRQAKRYKVLRPDLRERKPKTPWNVDEEDALIEGVGTFGNRWAAIKNHYSQLLNGRDQVAIKDKARNVKFELLSLELGLPPGFDKVPLNAQLKQRLANKGIRVS</sequence>
<dbReference type="Pfam" id="PF00249">
    <property type="entry name" value="Myb_DNA-binding"/>
    <property type="match status" value="1"/>
</dbReference>
<dbReference type="SMART" id="SM00717">
    <property type="entry name" value="SANT"/>
    <property type="match status" value="1"/>
</dbReference>
<feature type="domain" description="Myb-like" evidence="2">
    <location>
        <begin position="720"/>
        <end position="774"/>
    </location>
</feature>
<dbReference type="Gene3D" id="1.10.10.60">
    <property type="entry name" value="Homeodomain-like"/>
    <property type="match status" value="1"/>
</dbReference>
<dbReference type="OrthoDB" id="5398572at2759"/>
<feature type="compositionally biased region" description="Polar residues" evidence="1">
    <location>
        <begin position="605"/>
        <end position="622"/>
    </location>
</feature>
<feature type="region of interest" description="Disordered" evidence="1">
    <location>
        <begin position="465"/>
        <end position="676"/>
    </location>
</feature>
<dbReference type="InterPro" id="IPR009057">
    <property type="entry name" value="Homeodomain-like_sf"/>
</dbReference>
<name>A0A8E2ELR9_9PEZI</name>
<feature type="region of interest" description="Disordered" evidence="1">
    <location>
        <begin position="1"/>
        <end position="140"/>
    </location>
</feature>
<feature type="compositionally biased region" description="Basic residues" evidence="1">
    <location>
        <begin position="647"/>
        <end position="660"/>
    </location>
</feature>
<dbReference type="CDD" id="cd11660">
    <property type="entry name" value="SANT_TRF"/>
    <property type="match status" value="1"/>
</dbReference>
<gene>
    <name evidence="4" type="ORF">K432DRAFT_341654</name>
</gene>
<evidence type="ECO:0000313" key="5">
    <source>
        <dbReference type="Proteomes" id="UP000250266"/>
    </source>
</evidence>
<dbReference type="AlphaFoldDB" id="A0A8E2ELR9"/>
<feature type="compositionally biased region" description="Acidic residues" evidence="1">
    <location>
        <begin position="521"/>
        <end position="535"/>
    </location>
</feature>
<feature type="compositionally biased region" description="Polar residues" evidence="1">
    <location>
        <begin position="12"/>
        <end position="26"/>
    </location>
</feature>